<dbReference type="RefSeq" id="WP_078806745.1">
    <property type="nucleotide sequence ID" value="NZ_FUXI01000007.1"/>
</dbReference>
<gene>
    <name evidence="1" type="ORF">SAMN02745116_00812</name>
</gene>
<accession>A0A1T4LVB3</accession>
<reference evidence="1 2" key="1">
    <citation type="submission" date="2017-02" db="EMBL/GenBank/DDBJ databases">
        <authorList>
            <person name="Peterson S.W."/>
        </authorList>
    </citation>
    <scope>NUCLEOTIDE SEQUENCE [LARGE SCALE GENOMIC DNA]</scope>
    <source>
        <strain evidence="1 2">ATCC BAA-1030</strain>
    </source>
</reference>
<sequence length="255" mass="31017">MLKKFLKLDRPELYDFKTVDRNKGSSESIHPIELFLRYKNGELKVKDCDKEAFFIYQTFGWQEDVDSIIRGEVMNSFWNPYKTMMKLSYPEKWRGQHPTLKDIPYILAHFHEFQEVHENHELKKFATLTHTIGNFIVIPHWMNTGRSLPLRDYWDLTLKSLYDYFHLFDDEDDAWEKFIQIFYLEPFVERKKFEPKIFDKLHFASNQGKDELNLFLQKTNQRIEQRGKYMVNELYKSYESEKYNAQMKILFSDEL</sequence>
<evidence type="ECO:0000313" key="1">
    <source>
        <dbReference type="EMBL" id="SJZ58438.1"/>
    </source>
</evidence>
<dbReference type="OrthoDB" id="2088453at2"/>
<protein>
    <submittedName>
        <fullName evidence="1">Uncharacterized protein</fullName>
    </submittedName>
</protein>
<evidence type="ECO:0000313" key="2">
    <source>
        <dbReference type="Proteomes" id="UP000190328"/>
    </source>
</evidence>
<dbReference type="AlphaFoldDB" id="A0A1T4LVB3"/>
<keyword evidence="2" id="KW-1185">Reference proteome</keyword>
<dbReference type="Proteomes" id="UP000190328">
    <property type="component" value="Unassembled WGS sequence"/>
</dbReference>
<proteinExistence type="predicted"/>
<name>A0A1T4LVB3_9ENTE</name>
<dbReference type="EMBL" id="FUXI01000007">
    <property type="protein sequence ID" value="SJZ58438.1"/>
    <property type="molecule type" value="Genomic_DNA"/>
</dbReference>
<organism evidence="1 2">
    <name type="scientific">Pilibacter termitis</name>
    <dbReference type="NCBI Taxonomy" id="263852"/>
    <lineage>
        <taxon>Bacteria</taxon>
        <taxon>Bacillati</taxon>
        <taxon>Bacillota</taxon>
        <taxon>Bacilli</taxon>
        <taxon>Lactobacillales</taxon>
        <taxon>Enterococcaceae</taxon>
        <taxon>Pilibacter</taxon>
    </lineage>
</organism>